<feature type="region of interest" description="Disordered" evidence="1">
    <location>
        <begin position="166"/>
        <end position="191"/>
    </location>
</feature>
<proteinExistence type="predicted"/>
<sequence length="263" mass="29613">MTNNDNREKKNDSWSLASTTPITYRTAPPRPRYLVRKEMIETAQAAVQRVEGKEMCNSASDAAVAWCSARAVGFRERQPEDTLRTPCITMSKAKHLGLIHNPSKKKKQWQVDFLSPYATNDKKSQNGGPAALPGNLIAGSKGNCTVSQPKVEVGYHVEDVVKGKERKRKKPLASFRERSQKKSGQVARRNDDVAGQQAKRFLELSCLVPSHLIFEVLDERLRAGTGDFKFLDENRCRGWWVMHHPSRKTFLLPVPKVTGAERT</sequence>
<dbReference type="WBParaSite" id="sdigi.contig10.g1091.t1">
    <property type="protein sequence ID" value="sdigi.contig10.g1091.t1"/>
    <property type="gene ID" value="sdigi.contig10.g1091"/>
</dbReference>
<keyword evidence="2" id="KW-1185">Reference proteome</keyword>
<dbReference type="Proteomes" id="UP000887581">
    <property type="component" value="Unplaced"/>
</dbReference>
<evidence type="ECO:0000313" key="2">
    <source>
        <dbReference type="Proteomes" id="UP000887581"/>
    </source>
</evidence>
<name>A0A915PHM8_9BILA</name>
<organism evidence="2 3">
    <name type="scientific">Setaria digitata</name>
    <dbReference type="NCBI Taxonomy" id="48799"/>
    <lineage>
        <taxon>Eukaryota</taxon>
        <taxon>Metazoa</taxon>
        <taxon>Ecdysozoa</taxon>
        <taxon>Nematoda</taxon>
        <taxon>Chromadorea</taxon>
        <taxon>Rhabditida</taxon>
        <taxon>Spirurina</taxon>
        <taxon>Spiruromorpha</taxon>
        <taxon>Filarioidea</taxon>
        <taxon>Setariidae</taxon>
        <taxon>Setaria</taxon>
    </lineage>
</organism>
<feature type="compositionally biased region" description="Polar residues" evidence="1">
    <location>
        <begin position="13"/>
        <end position="23"/>
    </location>
</feature>
<accession>A0A915PHM8</accession>
<feature type="region of interest" description="Disordered" evidence="1">
    <location>
        <begin position="1"/>
        <end position="29"/>
    </location>
</feature>
<evidence type="ECO:0000256" key="1">
    <source>
        <dbReference type="SAM" id="MobiDB-lite"/>
    </source>
</evidence>
<reference evidence="3" key="1">
    <citation type="submission" date="2022-11" db="UniProtKB">
        <authorList>
            <consortium name="WormBaseParasite"/>
        </authorList>
    </citation>
    <scope>IDENTIFICATION</scope>
</reference>
<dbReference type="AlphaFoldDB" id="A0A915PHM8"/>
<evidence type="ECO:0000313" key="3">
    <source>
        <dbReference type="WBParaSite" id="sdigi.contig10.g1091.t1"/>
    </source>
</evidence>
<feature type="compositionally biased region" description="Basic and acidic residues" evidence="1">
    <location>
        <begin position="1"/>
        <end position="12"/>
    </location>
</feature>
<protein>
    <submittedName>
        <fullName evidence="3">Uncharacterized protein</fullName>
    </submittedName>
</protein>